<dbReference type="GO" id="GO:0035613">
    <property type="term" value="F:RNA stem-loop binding"/>
    <property type="evidence" value="ECO:0007669"/>
    <property type="project" value="TreeGrafter"/>
</dbReference>
<evidence type="ECO:0000256" key="2">
    <source>
        <dbReference type="ARBA" id="ARBA00022695"/>
    </source>
</evidence>
<gene>
    <name evidence="10" type="ORF">LYPA_23C004569</name>
</gene>
<keyword evidence="8" id="KW-0511">Multifunctional enzyme</keyword>
<dbReference type="EMBL" id="CAAGRJ010024054">
    <property type="protein sequence ID" value="VFV37175.1"/>
    <property type="molecule type" value="Genomic_DNA"/>
</dbReference>
<dbReference type="GO" id="GO:0003964">
    <property type="term" value="F:RNA-directed DNA polymerase activity"/>
    <property type="evidence" value="ECO:0007669"/>
    <property type="project" value="UniProtKB-KW"/>
</dbReference>
<keyword evidence="3" id="KW-0540">Nuclease</keyword>
<name>A0A485NU30_LYNPA</name>
<evidence type="ECO:0000256" key="3">
    <source>
        <dbReference type="ARBA" id="ARBA00022722"/>
    </source>
</evidence>
<keyword evidence="11" id="KW-1185">Reference proteome</keyword>
<reference evidence="10 11" key="1">
    <citation type="submission" date="2019-01" db="EMBL/GenBank/DDBJ databases">
        <authorList>
            <person name="Alioto T."/>
            <person name="Alioto T."/>
        </authorList>
    </citation>
    <scope>NUCLEOTIDE SEQUENCE [LARGE SCALE GENOMIC DNA]</scope>
</reference>
<keyword evidence="2" id="KW-0548">Nucleotidyltransferase</keyword>
<dbReference type="SUPFAM" id="SSF47353">
    <property type="entry name" value="Retrovirus capsid dimerization domain-like"/>
    <property type="match status" value="1"/>
</dbReference>
<accession>A0A485NU30</accession>
<evidence type="ECO:0000256" key="1">
    <source>
        <dbReference type="ARBA" id="ARBA00022679"/>
    </source>
</evidence>
<sequence>MLTGSGVFSDIREQLLKTLLAATAQISEIALAVWEKLTPSGEVGQSYIKIIQGPTEPYTKFISRLKQAIERQVGSTIVDRSTVKPQTMQIRRDNLNGLNDFQKLLWDINWICPLLGIPTYQLQNLFNTLQGDPVMDSPRHLSPEAENELQFVEECLQTSFTYRHDPSLPAILLIFPTPHSPTGILAQEDRPLEWVTLHMKTSCTVTPCLSLIGSLIIQGRKRAIQILGFDPAFIGLPLASTTFKDIFPLSDTLQFAFADYTGRIGCHYPSGKLWDFLK</sequence>
<protein>
    <recommendedName>
        <fullName evidence="9">Reverse transcriptase thumb domain-containing protein</fullName>
    </recommendedName>
</protein>
<keyword evidence="7" id="KW-0695">RNA-directed DNA polymerase</keyword>
<dbReference type="InterPro" id="IPR010661">
    <property type="entry name" value="RVT_thumb"/>
</dbReference>
<dbReference type="AlphaFoldDB" id="A0A485NU30"/>
<dbReference type="PANTHER" id="PTHR41694:SF4">
    <property type="entry name" value="ENDOGENOUS RETROVIRUS GROUP K MEMBER 10 POL PROTEIN-RELATED"/>
    <property type="match status" value="1"/>
</dbReference>
<dbReference type="InterPro" id="IPR043128">
    <property type="entry name" value="Rev_trsase/Diguanyl_cyclase"/>
</dbReference>
<proteinExistence type="predicted"/>
<dbReference type="InterPro" id="IPR043502">
    <property type="entry name" value="DNA/RNA_pol_sf"/>
</dbReference>
<dbReference type="InterPro" id="IPR008916">
    <property type="entry name" value="Retrov_capsid_C"/>
</dbReference>
<dbReference type="GO" id="GO:0004519">
    <property type="term" value="F:endonuclease activity"/>
    <property type="evidence" value="ECO:0007669"/>
    <property type="project" value="UniProtKB-KW"/>
</dbReference>
<evidence type="ECO:0000313" key="10">
    <source>
        <dbReference type="EMBL" id="VFV37175.1"/>
    </source>
</evidence>
<evidence type="ECO:0000313" key="11">
    <source>
        <dbReference type="Proteomes" id="UP000386466"/>
    </source>
</evidence>
<dbReference type="Gene3D" id="3.30.70.270">
    <property type="match status" value="1"/>
</dbReference>
<keyword evidence="4" id="KW-0255">Endonuclease</keyword>
<evidence type="ECO:0000256" key="4">
    <source>
        <dbReference type="ARBA" id="ARBA00022759"/>
    </source>
</evidence>
<dbReference type="Pfam" id="PF06817">
    <property type="entry name" value="RVT_thumb"/>
    <property type="match status" value="1"/>
</dbReference>
<dbReference type="PANTHER" id="PTHR41694">
    <property type="entry name" value="ENDOGENOUS RETROVIRUS GROUP K MEMBER POL PROTEIN"/>
    <property type="match status" value="1"/>
</dbReference>
<evidence type="ECO:0000259" key="9">
    <source>
        <dbReference type="Pfam" id="PF06817"/>
    </source>
</evidence>
<evidence type="ECO:0000256" key="6">
    <source>
        <dbReference type="ARBA" id="ARBA00022833"/>
    </source>
</evidence>
<evidence type="ECO:0000256" key="7">
    <source>
        <dbReference type="ARBA" id="ARBA00022918"/>
    </source>
</evidence>
<evidence type="ECO:0000256" key="5">
    <source>
        <dbReference type="ARBA" id="ARBA00022801"/>
    </source>
</evidence>
<dbReference type="GO" id="GO:0016787">
    <property type="term" value="F:hydrolase activity"/>
    <property type="evidence" value="ECO:0007669"/>
    <property type="project" value="UniProtKB-KW"/>
</dbReference>
<dbReference type="Proteomes" id="UP000386466">
    <property type="component" value="Unassembled WGS sequence"/>
</dbReference>
<keyword evidence="6" id="KW-0862">Zinc</keyword>
<feature type="domain" description="Reverse transcriptase thumb" evidence="9">
    <location>
        <begin position="85"/>
        <end position="150"/>
    </location>
</feature>
<dbReference type="Gene3D" id="1.10.1200.30">
    <property type="match status" value="1"/>
</dbReference>
<keyword evidence="1" id="KW-0808">Transferase</keyword>
<dbReference type="SUPFAM" id="SSF56672">
    <property type="entry name" value="DNA/RNA polymerases"/>
    <property type="match status" value="1"/>
</dbReference>
<keyword evidence="5" id="KW-0378">Hydrolase</keyword>
<organism evidence="10 11">
    <name type="scientific">Lynx pardinus</name>
    <name type="common">Iberian lynx</name>
    <name type="synonym">Felis pardina</name>
    <dbReference type="NCBI Taxonomy" id="191816"/>
    <lineage>
        <taxon>Eukaryota</taxon>
        <taxon>Metazoa</taxon>
        <taxon>Chordata</taxon>
        <taxon>Craniata</taxon>
        <taxon>Vertebrata</taxon>
        <taxon>Euteleostomi</taxon>
        <taxon>Mammalia</taxon>
        <taxon>Eutheria</taxon>
        <taxon>Laurasiatheria</taxon>
        <taxon>Carnivora</taxon>
        <taxon>Feliformia</taxon>
        <taxon>Felidae</taxon>
        <taxon>Felinae</taxon>
        <taxon>Lynx</taxon>
    </lineage>
</organism>
<evidence type="ECO:0000256" key="8">
    <source>
        <dbReference type="ARBA" id="ARBA00023268"/>
    </source>
</evidence>